<dbReference type="PANTHER" id="PTHR43556">
    <property type="entry name" value="PEPTIDE CHAIN RELEASE FACTOR RF3"/>
    <property type="match status" value="1"/>
</dbReference>
<dbReference type="InterPro" id="IPR038467">
    <property type="entry name" value="RF3_dom_3_sf"/>
</dbReference>
<dbReference type="Pfam" id="PF16658">
    <property type="entry name" value="RF3_C"/>
    <property type="match status" value="1"/>
</dbReference>
<dbReference type="AlphaFoldDB" id="A0A7C5LTZ3"/>
<evidence type="ECO:0000256" key="1">
    <source>
        <dbReference type="ARBA" id="ARBA00004496"/>
    </source>
</evidence>
<dbReference type="SUPFAM" id="SSF54980">
    <property type="entry name" value="EF-G C-terminal domain-like"/>
    <property type="match status" value="1"/>
</dbReference>
<evidence type="ECO:0000313" key="4">
    <source>
        <dbReference type="EMBL" id="HHL42809.1"/>
    </source>
</evidence>
<comment type="subcellular location">
    <subcellularLocation>
        <location evidence="1">Cytoplasm</location>
    </subcellularLocation>
</comment>
<proteinExistence type="predicted"/>
<accession>A0A7C5LTZ3</accession>
<reference evidence="4" key="1">
    <citation type="journal article" date="2020" name="mSystems">
        <title>Genome- and Community-Level Interaction Insights into Carbon Utilization and Element Cycling Functions of Hydrothermarchaeota in Hydrothermal Sediment.</title>
        <authorList>
            <person name="Zhou Z."/>
            <person name="Liu Y."/>
            <person name="Xu W."/>
            <person name="Pan J."/>
            <person name="Luo Z.H."/>
            <person name="Li M."/>
        </authorList>
    </citation>
    <scope>NUCLEOTIDE SEQUENCE [LARGE SCALE GENOMIC DNA]</scope>
    <source>
        <strain evidence="4">HyVt-485</strain>
    </source>
</reference>
<dbReference type="GO" id="GO:0016150">
    <property type="term" value="F:translation release factor activity, codon nonspecific"/>
    <property type="evidence" value="ECO:0007669"/>
    <property type="project" value="TreeGrafter"/>
</dbReference>
<protein>
    <submittedName>
        <fullName evidence="4">Peptide chain release factor 3</fullName>
    </submittedName>
</protein>
<dbReference type="InterPro" id="IPR035647">
    <property type="entry name" value="EFG_III/V"/>
</dbReference>
<sequence length="110" mass="12215">EEGVTQLFKPAMGSDMIIGAVGSLQIDVMAERIKTEYGLEVAFEAGMFQIARWLAADNPQILKDFIVKNQGAMAEDLDGAPVLLAKSPWDISYAESKNPDIRFLKVKERR</sequence>
<gene>
    <name evidence="4" type="primary">prfC</name>
    <name evidence="4" type="ORF">ENJ42_04260</name>
</gene>
<evidence type="ECO:0000259" key="3">
    <source>
        <dbReference type="Pfam" id="PF16658"/>
    </source>
</evidence>
<name>A0A7C5LTZ3_9PROT</name>
<feature type="domain" description="Peptide chain release factor 3 C-terminal" evidence="3">
    <location>
        <begin position="1"/>
        <end position="94"/>
    </location>
</feature>
<feature type="non-terminal residue" evidence="4">
    <location>
        <position position="1"/>
    </location>
</feature>
<dbReference type="Proteomes" id="UP000885830">
    <property type="component" value="Unassembled WGS sequence"/>
</dbReference>
<dbReference type="Gene3D" id="3.30.70.3280">
    <property type="entry name" value="Peptide chain release factor 3, domain III"/>
    <property type="match status" value="1"/>
</dbReference>
<dbReference type="GO" id="GO:0032561">
    <property type="term" value="F:guanyl ribonucleotide binding"/>
    <property type="evidence" value="ECO:0007669"/>
    <property type="project" value="UniProtKB-ARBA"/>
</dbReference>
<evidence type="ECO:0000256" key="2">
    <source>
        <dbReference type="ARBA" id="ARBA00022917"/>
    </source>
</evidence>
<comment type="caution">
    <text evidence="4">The sequence shown here is derived from an EMBL/GenBank/DDBJ whole genome shotgun (WGS) entry which is preliminary data.</text>
</comment>
<dbReference type="InterPro" id="IPR004548">
    <property type="entry name" value="PrfC"/>
</dbReference>
<dbReference type="PANTHER" id="PTHR43556:SF2">
    <property type="entry name" value="PEPTIDE CHAIN RELEASE FACTOR RF3"/>
    <property type="match status" value="1"/>
</dbReference>
<keyword evidence="2" id="KW-0648">Protein biosynthesis</keyword>
<dbReference type="GO" id="GO:0003924">
    <property type="term" value="F:GTPase activity"/>
    <property type="evidence" value="ECO:0007669"/>
    <property type="project" value="InterPro"/>
</dbReference>
<dbReference type="EMBL" id="DRMJ01000210">
    <property type="protein sequence ID" value="HHL42809.1"/>
    <property type="molecule type" value="Genomic_DNA"/>
</dbReference>
<dbReference type="GO" id="GO:0005829">
    <property type="term" value="C:cytosol"/>
    <property type="evidence" value="ECO:0007669"/>
    <property type="project" value="TreeGrafter"/>
</dbReference>
<organism evidence="4">
    <name type="scientific">Hellea balneolensis</name>
    <dbReference type="NCBI Taxonomy" id="287478"/>
    <lineage>
        <taxon>Bacteria</taxon>
        <taxon>Pseudomonadati</taxon>
        <taxon>Pseudomonadota</taxon>
        <taxon>Alphaproteobacteria</taxon>
        <taxon>Maricaulales</taxon>
        <taxon>Robiginitomaculaceae</taxon>
        <taxon>Hellea</taxon>
    </lineage>
</organism>
<dbReference type="InterPro" id="IPR032090">
    <property type="entry name" value="RF3_C"/>
</dbReference>